<keyword evidence="3" id="KW-1185">Reference proteome</keyword>
<organism evidence="2 3">
    <name type="scientific">Anoxybacillus kestanbolensis</name>
    <dbReference type="NCBI Taxonomy" id="227476"/>
    <lineage>
        <taxon>Bacteria</taxon>
        <taxon>Bacillati</taxon>
        <taxon>Bacillota</taxon>
        <taxon>Bacilli</taxon>
        <taxon>Bacillales</taxon>
        <taxon>Anoxybacillaceae</taxon>
        <taxon>Anoxybacillus</taxon>
    </lineage>
</organism>
<protein>
    <submittedName>
        <fullName evidence="2">Uncharacterized protein</fullName>
    </submittedName>
</protein>
<proteinExistence type="predicted"/>
<feature type="transmembrane region" description="Helical" evidence="1">
    <location>
        <begin position="30"/>
        <end position="49"/>
    </location>
</feature>
<feature type="transmembrane region" description="Helical" evidence="1">
    <location>
        <begin position="56"/>
        <end position="76"/>
    </location>
</feature>
<reference evidence="3" key="1">
    <citation type="submission" date="2016-11" db="EMBL/GenBank/DDBJ databases">
        <title>Draft genome sequence of Anoxybacillus sp. strain 103 isolated from the Qarvajar hot spring in Nagorno-Karabach.</title>
        <authorList>
            <person name="Hovhannisyan P."/>
            <person name="Panosyan H."/>
            <person name="Birkeland N.-K."/>
        </authorList>
    </citation>
    <scope>NUCLEOTIDE SEQUENCE [LARGE SCALE GENOMIC DNA]</scope>
    <source>
        <strain evidence="3">103</strain>
    </source>
</reference>
<keyword evidence="1" id="KW-1133">Transmembrane helix</keyword>
<sequence length="77" mass="9203">MYWWSIQQLFVLLLLSPLLVRHVFDGRIALFLSFICFAFLTVVFAEYIVKKKRKQKWIFVVAVLFNVLLLLSFTFIT</sequence>
<gene>
    <name evidence="2" type="ORF">BO219_07895</name>
</gene>
<comment type="caution">
    <text evidence="2">The sequence shown here is derived from an EMBL/GenBank/DDBJ whole genome shotgun (WGS) entry which is preliminary data.</text>
</comment>
<evidence type="ECO:0000313" key="2">
    <source>
        <dbReference type="EMBL" id="OOE03204.1"/>
    </source>
</evidence>
<keyword evidence="1" id="KW-0812">Transmembrane</keyword>
<evidence type="ECO:0000256" key="1">
    <source>
        <dbReference type="SAM" id="Phobius"/>
    </source>
</evidence>
<accession>A0A1V3FNS9</accession>
<dbReference type="RefSeq" id="WP_021094365.1">
    <property type="nucleotide sequence ID" value="NZ_JBCNFI010000061.1"/>
</dbReference>
<dbReference type="EMBL" id="MQAD01000010">
    <property type="protein sequence ID" value="OOE03204.1"/>
    <property type="molecule type" value="Genomic_DNA"/>
</dbReference>
<evidence type="ECO:0000313" key="3">
    <source>
        <dbReference type="Proteomes" id="UP000188458"/>
    </source>
</evidence>
<dbReference type="Proteomes" id="UP000188458">
    <property type="component" value="Unassembled WGS sequence"/>
</dbReference>
<keyword evidence="1" id="KW-0472">Membrane</keyword>
<name>A0A1V3FNS9_9BACL</name>
<dbReference type="AlphaFoldDB" id="A0A1V3FNS9"/>